<comment type="caution">
    <text evidence="8">The sequence shown here is derived from an EMBL/GenBank/DDBJ whole genome shotgun (WGS) entry which is preliminary data.</text>
</comment>
<organism evidence="8 9">
    <name type="scientific">Candidatus Azambacteria bacterium RIFCSPLOWO2_01_FULL_37_9</name>
    <dbReference type="NCBI Taxonomy" id="1797297"/>
    <lineage>
        <taxon>Bacteria</taxon>
        <taxon>Candidatus Azamiibacteriota</taxon>
    </lineage>
</organism>
<evidence type="ECO:0000256" key="2">
    <source>
        <dbReference type="ARBA" id="ARBA00022723"/>
    </source>
</evidence>
<dbReference type="Pfam" id="PF20803">
    <property type="entry name" value="PaaX_M"/>
    <property type="match status" value="1"/>
</dbReference>
<dbReference type="EMBL" id="MEYQ01000049">
    <property type="protein sequence ID" value="OGD38268.1"/>
    <property type="molecule type" value="Genomic_DNA"/>
</dbReference>
<keyword evidence="5" id="KW-0460">Magnesium</keyword>
<dbReference type="GO" id="GO:0006351">
    <property type="term" value="P:DNA-templated transcription"/>
    <property type="evidence" value="ECO:0007669"/>
    <property type="project" value="TreeGrafter"/>
</dbReference>
<keyword evidence="4" id="KW-0378">Hydrolase</keyword>
<feature type="domain" description="Transcriptional repressor PaaX-like central Cas2-like" evidence="7">
    <location>
        <begin position="34"/>
        <end position="107"/>
    </location>
</feature>
<gene>
    <name evidence="8" type="ORF">A2907_00525</name>
</gene>
<evidence type="ECO:0000256" key="6">
    <source>
        <dbReference type="ARBA" id="ARBA00023118"/>
    </source>
</evidence>
<dbReference type="SUPFAM" id="SSF143430">
    <property type="entry name" value="TTP0101/SSO1404-like"/>
    <property type="match status" value="1"/>
</dbReference>
<evidence type="ECO:0000256" key="1">
    <source>
        <dbReference type="ARBA" id="ARBA00022722"/>
    </source>
</evidence>
<dbReference type="Proteomes" id="UP000177947">
    <property type="component" value="Unassembled WGS sequence"/>
</dbReference>
<dbReference type="PANTHER" id="PTHR30319">
    <property type="entry name" value="PHENYLACETIC ACID REGULATOR-RELATED TRANSCRIPTIONAL REPRESSOR"/>
    <property type="match status" value="1"/>
</dbReference>
<accession>A0A1F5C5Y3</accession>
<dbReference type="GO" id="GO:0004521">
    <property type="term" value="F:RNA endonuclease activity"/>
    <property type="evidence" value="ECO:0007669"/>
    <property type="project" value="InterPro"/>
</dbReference>
<dbReference type="InterPro" id="IPR021127">
    <property type="entry name" value="CRISPR_associated_Cas2"/>
</dbReference>
<sequence length="119" mass="14212">YQKYKDGVKIKLTKDGRAAINDCKIDLLEIKKPEKWDKKWRMVIFDIPHNKRKSKDALRWKLKSLGFFHFQKSVFIHPYECQREIKELVDLYGVSENVKMVLVEKIDGENLLKDKFNLA</sequence>
<dbReference type="GO" id="GO:0043571">
    <property type="term" value="P:maintenance of CRISPR repeat elements"/>
    <property type="evidence" value="ECO:0007669"/>
    <property type="project" value="InterPro"/>
</dbReference>
<feature type="non-terminal residue" evidence="8">
    <location>
        <position position="1"/>
    </location>
</feature>
<dbReference type="PANTHER" id="PTHR30319:SF1">
    <property type="entry name" value="TRANSCRIPTIONAL REPRESSOR PAAX"/>
    <property type="match status" value="1"/>
</dbReference>
<evidence type="ECO:0000313" key="8">
    <source>
        <dbReference type="EMBL" id="OGD38268.1"/>
    </source>
</evidence>
<dbReference type="AlphaFoldDB" id="A0A1F5C5Y3"/>
<evidence type="ECO:0000256" key="3">
    <source>
        <dbReference type="ARBA" id="ARBA00022759"/>
    </source>
</evidence>
<dbReference type="Gene3D" id="3.30.70.2650">
    <property type="match status" value="1"/>
</dbReference>
<keyword evidence="2" id="KW-0479">Metal-binding</keyword>
<proteinExistence type="predicted"/>
<evidence type="ECO:0000256" key="4">
    <source>
        <dbReference type="ARBA" id="ARBA00022801"/>
    </source>
</evidence>
<evidence type="ECO:0000259" key="7">
    <source>
        <dbReference type="Pfam" id="PF20803"/>
    </source>
</evidence>
<dbReference type="InterPro" id="IPR048846">
    <property type="entry name" value="PaaX-like_central"/>
</dbReference>
<keyword evidence="6" id="KW-0051">Antiviral defense</keyword>
<keyword evidence="3 8" id="KW-0255">Endonuclease</keyword>
<evidence type="ECO:0000313" key="9">
    <source>
        <dbReference type="Proteomes" id="UP000177947"/>
    </source>
</evidence>
<keyword evidence="1" id="KW-0540">Nuclease</keyword>
<protein>
    <submittedName>
        <fullName evidence="8">CRISPR-associated endonuclease Cas2</fullName>
    </submittedName>
</protein>
<dbReference type="NCBIfam" id="TIGR01573">
    <property type="entry name" value="cas2"/>
    <property type="match status" value="1"/>
</dbReference>
<reference evidence="8 9" key="1">
    <citation type="journal article" date="2016" name="Nat. Commun.">
        <title>Thousands of microbial genomes shed light on interconnected biogeochemical processes in an aquifer system.</title>
        <authorList>
            <person name="Anantharaman K."/>
            <person name="Brown C.T."/>
            <person name="Hug L.A."/>
            <person name="Sharon I."/>
            <person name="Castelle C.J."/>
            <person name="Probst A.J."/>
            <person name="Thomas B.C."/>
            <person name="Singh A."/>
            <person name="Wilkins M.J."/>
            <person name="Karaoz U."/>
            <person name="Brodie E.L."/>
            <person name="Williams K.H."/>
            <person name="Hubbard S.S."/>
            <person name="Banfield J.F."/>
        </authorList>
    </citation>
    <scope>NUCLEOTIDE SEQUENCE [LARGE SCALE GENOMIC DNA]</scope>
</reference>
<name>A0A1F5C5Y3_9BACT</name>
<evidence type="ECO:0000256" key="5">
    <source>
        <dbReference type="ARBA" id="ARBA00022842"/>
    </source>
</evidence>